<evidence type="ECO:0008006" key="4">
    <source>
        <dbReference type="Google" id="ProtNLM"/>
    </source>
</evidence>
<evidence type="ECO:0000256" key="1">
    <source>
        <dbReference type="SAM" id="SignalP"/>
    </source>
</evidence>
<name>A0ABS5A6A6_9PSEU</name>
<organism evidence="2 3">
    <name type="scientific">Crossiella equi</name>
    <dbReference type="NCBI Taxonomy" id="130796"/>
    <lineage>
        <taxon>Bacteria</taxon>
        <taxon>Bacillati</taxon>
        <taxon>Actinomycetota</taxon>
        <taxon>Actinomycetes</taxon>
        <taxon>Pseudonocardiales</taxon>
        <taxon>Pseudonocardiaceae</taxon>
        <taxon>Crossiella</taxon>
    </lineage>
</organism>
<keyword evidence="3" id="KW-1185">Reference proteome</keyword>
<sequence length="111" mass="11858">MSAPVRAAAVAVAVGAALSALPGVAAADSGNYIVASQSAAYTFAYQWYRDLPSDVHQQGLQKFTNATDVQMCTAQWDRGNLYRIQAYAPGTRYAPASSETDAIVDCRYFLA</sequence>
<dbReference type="RefSeq" id="WP_086782366.1">
    <property type="nucleotide sequence ID" value="NZ_JAGIOO010000001.1"/>
</dbReference>
<evidence type="ECO:0000313" key="3">
    <source>
        <dbReference type="Proteomes" id="UP001519363"/>
    </source>
</evidence>
<comment type="caution">
    <text evidence="2">The sequence shown here is derived from an EMBL/GenBank/DDBJ whole genome shotgun (WGS) entry which is preliminary data.</text>
</comment>
<keyword evidence="1" id="KW-0732">Signal</keyword>
<reference evidence="2 3" key="1">
    <citation type="submission" date="2021-03" db="EMBL/GenBank/DDBJ databases">
        <title>Sequencing the genomes of 1000 actinobacteria strains.</title>
        <authorList>
            <person name="Klenk H.-P."/>
        </authorList>
    </citation>
    <scope>NUCLEOTIDE SEQUENCE [LARGE SCALE GENOMIC DNA]</scope>
    <source>
        <strain evidence="2 3">DSM 44580</strain>
    </source>
</reference>
<proteinExistence type="predicted"/>
<dbReference type="Proteomes" id="UP001519363">
    <property type="component" value="Unassembled WGS sequence"/>
</dbReference>
<feature type="signal peptide" evidence="1">
    <location>
        <begin position="1"/>
        <end position="27"/>
    </location>
</feature>
<accession>A0ABS5A6A6</accession>
<evidence type="ECO:0000313" key="2">
    <source>
        <dbReference type="EMBL" id="MBP2472129.1"/>
    </source>
</evidence>
<protein>
    <recommendedName>
        <fullName evidence="4">Secreted protein</fullName>
    </recommendedName>
</protein>
<feature type="chain" id="PRO_5047290737" description="Secreted protein" evidence="1">
    <location>
        <begin position="28"/>
        <end position="111"/>
    </location>
</feature>
<dbReference type="EMBL" id="JAGIOO010000001">
    <property type="protein sequence ID" value="MBP2472129.1"/>
    <property type="molecule type" value="Genomic_DNA"/>
</dbReference>
<gene>
    <name evidence="2" type="ORF">JOF53_001001</name>
</gene>